<dbReference type="Gene3D" id="3.30.70.270">
    <property type="match status" value="1"/>
</dbReference>
<name>A0A1Q3BY72_CEPFO</name>
<keyword evidence="2" id="KW-1185">Reference proteome</keyword>
<gene>
    <name evidence="1" type="ORF">CFOL_v3_16453</name>
</gene>
<dbReference type="PANTHER" id="PTHR45643:SF11">
    <property type="entry name" value="RNA-DIRECTED DNA POLYMERASE"/>
    <property type="match status" value="1"/>
</dbReference>
<dbReference type="Proteomes" id="UP000187406">
    <property type="component" value="Unassembled WGS sequence"/>
</dbReference>
<evidence type="ECO:0008006" key="3">
    <source>
        <dbReference type="Google" id="ProtNLM"/>
    </source>
</evidence>
<reference evidence="2" key="1">
    <citation type="submission" date="2016-04" db="EMBL/GenBank/DDBJ databases">
        <title>Cephalotus genome sequencing.</title>
        <authorList>
            <person name="Fukushima K."/>
            <person name="Hasebe M."/>
            <person name="Fang X."/>
        </authorList>
    </citation>
    <scope>NUCLEOTIDE SEQUENCE [LARGE SCALE GENOMIC DNA]</scope>
    <source>
        <strain evidence="2">cv. St1</strain>
    </source>
</reference>
<dbReference type="InParanoid" id="A0A1Q3BY72"/>
<dbReference type="EMBL" id="BDDD01001057">
    <property type="protein sequence ID" value="GAV72965.1"/>
    <property type="molecule type" value="Genomic_DNA"/>
</dbReference>
<dbReference type="OrthoDB" id="415724at2759"/>
<evidence type="ECO:0000313" key="2">
    <source>
        <dbReference type="Proteomes" id="UP000187406"/>
    </source>
</evidence>
<dbReference type="InterPro" id="IPR043128">
    <property type="entry name" value="Rev_trsase/Diguanyl_cyclase"/>
</dbReference>
<evidence type="ECO:0000313" key="1">
    <source>
        <dbReference type="EMBL" id="GAV72965.1"/>
    </source>
</evidence>
<accession>A0A1Q3BY72</accession>
<dbReference type="SUPFAM" id="SSF56672">
    <property type="entry name" value="DNA/RNA polymerases"/>
    <property type="match status" value="1"/>
</dbReference>
<dbReference type="PANTHER" id="PTHR45643">
    <property type="entry name" value="REVERSE TRANSCRIPTASE"/>
    <property type="match status" value="1"/>
</dbReference>
<sequence>MEVRSFLGLAGYYRFVEGFSSIALPLTQLLRKGAKFVWNEEREASLVEGFS</sequence>
<proteinExistence type="predicted"/>
<dbReference type="AlphaFoldDB" id="A0A1Q3BY72"/>
<comment type="caution">
    <text evidence="1">The sequence shown here is derived from an EMBL/GenBank/DDBJ whole genome shotgun (WGS) entry which is preliminary data.</text>
</comment>
<protein>
    <recommendedName>
        <fullName evidence="3">Reverse transcriptase domain-containing protein</fullName>
    </recommendedName>
</protein>
<dbReference type="InterPro" id="IPR043502">
    <property type="entry name" value="DNA/RNA_pol_sf"/>
</dbReference>
<organism evidence="1 2">
    <name type="scientific">Cephalotus follicularis</name>
    <name type="common">Albany pitcher plant</name>
    <dbReference type="NCBI Taxonomy" id="3775"/>
    <lineage>
        <taxon>Eukaryota</taxon>
        <taxon>Viridiplantae</taxon>
        <taxon>Streptophyta</taxon>
        <taxon>Embryophyta</taxon>
        <taxon>Tracheophyta</taxon>
        <taxon>Spermatophyta</taxon>
        <taxon>Magnoliopsida</taxon>
        <taxon>eudicotyledons</taxon>
        <taxon>Gunneridae</taxon>
        <taxon>Pentapetalae</taxon>
        <taxon>rosids</taxon>
        <taxon>fabids</taxon>
        <taxon>Oxalidales</taxon>
        <taxon>Cephalotaceae</taxon>
        <taxon>Cephalotus</taxon>
    </lineage>
</organism>